<proteinExistence type="predicted"/>
<feature type="region of interest" description="Disordered" evidence="1">
    <location>
        <begin position="125"/>
        <end position="152"/>
    </location>
</feature>
<organism evidence="2 3">
    <name type="scientific">Triparma strigata</name>
    <dbReference type="NCBI Taxonomy" id="1606541"/>
    <lineage>
        <taxon>Eukaryota</taxon>
        <taxon>Sar</taxon>
        <taxon>Stramenopiles</taxon>
        <taxon>Ochrophyta</taxon>
        <taxon>Bolidophyceae</taxon>
        <taxon>Parmales</taxon>
        <taxon>Triparmaceae</taxon>
        <taxon>Triparma</taxon>
    </lineage>
</organism>
<evidence type="ECO:0000256" key="1">
    <source>
        <dbReference type="SAM" id="MobiDB-lite"/>
    </source>
</evidence>
<gene>
    <name evidence="2" type="ORF">TrST_g1174</name>
</gene>
<accession>A0A9W7EF96</accession>
<dbReference type="EMBL" id="BRXY01000230">
    <property type="protein sequence ID" value="GMH79024.1"/>
    <property type="molecule type" value="Genomic_DNA"/>
</dbReference>
<feature type="compositionally biased region" description="Acidic residues" evidence="1">
    <location>
        <begin position="135"/>
        <end position="147"/>
    </location>
</feature>
<dbReference type="Proteomes" id="UP001165085">
    <property type="component" value="Unassembled WGS sequence"/>
</dbReference>
<dbReference type="OrthoDB" id="10474030at2759"/>
<feature type="region of interest" description="Disordered" evidence="1">
    <location>
        <begin position="59"/>
        <end position="80"/>
    </location>
</feature>
<name>A0A9W7EF96_9STRA</name>
<evidence type="ECO:0000313" key="2">
    <source>
        <dbReference type="EMBL" id="GMH79024.1"/>
    </source>
</evidence>
<sequence>MEWGGWGADDDENSNNSVEIDYEAQQLLETRRIIEKVDDELYADADLYFQEQEELRLRGDVGNVPPASTENTVDSKPPTAIPDDPQEAANLWYANQQQAEKLPIRDWTSNFCFMRVVGRGIDLEPGAVPTSNNEKEEEEEEEEEVFAEDNTREATKQALVQMLMDHLQSELSSKTGKDDEHGVRVASVTKYVPGARG</sequence>
<feature type="region of interest" description="Disordered" evidence="1">
    <location>
        <begin position="170"/>
        <end position="197"/>
    </location>
</feature>
<reference evidence="3" key="1">
    <citation type="journal article" date="2023" name="Commun. Biol.">
        <title>Genome analysis of Parmales, the sister group of diatoms, reveals the evolutionary specialization of diatoms from phago-mixotrophs to photoautotrophs.</title>
        <authorList>
            <person name="Ban H."/>
            <person name="Sato S."/>
            <person name="Yoshikawa S."/>
            <person name="Yamada K."/>
            <person name="Nakamura Y."/>
            <person name="Ichinomiya M."/>
            <person name="Sato N."/>
            <person name="Blanc-Mathieu R."/>
            <person name="Endo H."/>
            <person name="Kuwata A."/>
            <person name="Ogata H."/>
        </authorList>
    </citation>
    <scope>NUCLEOTIDE SEQUENCE [LARGE SCALE GENOMIC DNA]</scope>
    <source>
        <strain evidence="3">NIES 3701</strain>
    </source>
</reference>
<evidence type="ECO:0000313" key="3">
    <source>
        <dbReference type="Proteomes" id="UP001165085"/>
    </source>
</evidence>
<dbReference type="AlphaFoldDB" id="A0A9W7EF96"/>
<comment type="caution">
    <text evidence="2">The sequence shown here is derived from an EMBL/GenBank/DDBJ whole genome shotgun (WGS) entry which is preliminary data.</text>
</comment>
<protein>
    <submittedName>
        <fullName evidence="2">Uncharacterized protein</fullName>
    </submittedName>
</protein>
<keyword evidence="3" id="KW-1185">Reference proteome</keyword>